<gene>
    <name evidence="2" type="ORF">C485_15200</name>
</gene>
<dbReference type="EMBL" id="AOIK01000035">
    <property type="protein sequence ID" value="ELY84716.1"/>
    <property type="molecule type" value="Genomic_DNA"/>
</dbReference>
<keyword evidence="3" id="KW-1185">Reference proteome</keyword>
<name>L9ZF93_NATA2</name>
<feature type="region of interest" description="Disordered" evidence="1">
    <location>
        <begin position="1"/>
        <end position="42"/>
    </location>
</feature>
<evidence type="ECO:0000256" key="1">
    <source>
        <dbReference type="SAM" id="MobiDB-lite"/>
    </source>
</evidence>
<evidence type="ECO:0000313" key="2">
    <source>
        <dbReference type="EMBL" id="ELY84716.1"/>
    </source>
</evidence>
<evidence type="ECO:0000313" key="3">
    <source>
        <dbReference type="Proteomes" id="UP000011511"/>
    </source>
</evidence>
<accession>L9ZF93</accession>
<proteinExistence type="predicted"/>
<organism evidence="2 3">
    <name type="scientific">Natrinema altunense (strain JCM 12890 / CGMCC 1.3731 / AJ2)</name>
    <dbReference type="NCBI Taxonomy" id="1227494"/>
    <lineage>
        <taxon>Archaea</taxon>
        <taxon>Methanobacteriati</taxon>
        <taxon>Methanobacteriota</taxon>
        <taxon>Stenosarchaea group</taxon>
        <taxon>Halobacteria</taxon>
        <taxon>Halobacteriales</taxon>
        <taxon>Natrialbaceae</taxon>
        <taxon>Natrinema</taxon>
    </lineage>
</organism>
<dbReference type="Proteomes" id="UP000011511">
    <property type="component" value="Unassembled WGS sequence"/>
</dbReference>
<dbReference type="AlphaFoldDB" id="L9ZF93"/>
<comment type="caution">
    <text evidence="2">The sequence shown here is derived from an EMBL/GenBank/DDBJ whole genome shotgun (WGS) entry which is preliminary data.</text>
</comment>
<protein>
    <submittedName>
        <fullName evidence="2">Uncharacterized protein</fullName>
    </submittedName>
</protein>
<feature type="compositionally biased region" description="Basic and acidic residues" evidence="1">
    <location>
        <begin position="1"/>
        <end position="10"/>
    </location>
</feature>
<reference evidence="2 3" key="1">
    <citation type="journal article" date="2014" name="PLoS Genet.">
        <title>Phylogenetically driven sequencing of extremely halophilic archaea reveals strategies for static and dynamic osmo-response.</title>
        <authorList>
            <person name="Becker E.A."/>
            <person name="Seitzer P.M."/>
            <person name="Tritt A."/>
            <person name="Larsen D."/>
            <person name="Krusor M."/>
            <person name="Yao A.I."/>
            <person name="Wu D."/>
            <person name="Madern D."/>
            <person name="Eisen J.A."/>
            <person name="Darling A.E."/>
            <person name="Facciotti M.T."/>
        </authorList>
    </citation>
    <scope>NUCLEOTIDE SEQUENCE [LARGE SCALE GENOMIC DNA]</scope>
    <source>
        <strain evidence="2 3">JCM 12890</strain>
    </source>
</reference>
<sequence>MGGHERDETTGRWGPPDPTAGSDVDRVRSTDSPSVVRLTVPA</sequence>